<feature type="compositionally biased region" description="Polar residues" evidence="8">
    <location>
        <begin position="1"/>
        <end position="20"/>
    </location>
</feature>
<evidence type="ECO:0000313" key="11">
    <source>
        <dbReference type="Proteomes" id="UP000271974"/>
    </source>
</evidence>
<feature type="compositionally biased region" description="Polar residues" evidence="8">
    <location>
        <begin position="322"/>
        <end position="339"/>
    </location>
</feature>
<dbReference type="PIRSF" id="PIRSF037677">
    <property type="entry name" value="DNA_mis_repair_Msh6"/>
    <property type="match status" value="1"/>
</dbReference>
<dbReference type="CDD" id="cd05837">
    <property type="entry name" value="PWWP_MSH6"/>
    <property type="match status" value="1"/>
</dbReference>
<dbReference type="FunFam" id="3.40.1170.10:FF:000002">
    <property type="entry name" value="DNA mismatch repair protein"/>
    <property type="match status" value="1"/>
</dbReference>
<sequence>MSKTPKGKQPNTLFSYFQRTPKSETKESTKGEANEVLSPRRSPNDRDKTSNASNKSSPPAKATEANEFSEGDLVWAKLEGFPFWPSLVCNHPTEKVHYKGGKTKQIHVQFFDSPPSRAWVKERNVKPFKGTQDESFQKGGQFYTLNTQINNIAKEADKALAMERKDRLSLVVDLLPSSDEEEEEDESMDMDPTIFDAEMSDGDVPKENCSAKENDKESSPRKRKSASPQKPRRKAAKEAVLKNKRRRIRVKSESGDEESEDDFKPRPSDDDDDDDDSASEVDENEISDIEPESEPDSPVKEPRKRKAPGAGTPSSARKIPTSVGSSTKPAFSPSVSDATKSRLSLFSAPEGVGEDSAQENASNYRHVGLDFLQPDKIRDDTRKLKSDPDYNPKTLHVPESFLNKQTPAMRQWWELKSKHYDTILFFKVGKFYELYHMDAVVGVREVGLIFMKGDFAHSGFPEIAYNRYADALVQKGYKVARVEQTETPDMVAERCKNMARSANKFDKVVKREVCQISTQGTRTYSHMDGDIGDHTSKYILAFCEKEDAQEGTRLYGVCFIDTSIGTFHVGQFEDDRHLSRFRTLVAHYTPVQVLYERGKTSPNTMQLINANLTSALKEGLTSGSEFWESGKTLKTLVEEEYFKSEDGEVSWPEALKSMLSENDTLGLTAADASDLAVRALGAVVWYLQYCLLDGELLSRRKFETYVPVDIGDRGRQRAETTQAVTQRHMVLDGVTMANLDVVWNSGTRSTEGTLLQRLNNCSTAFGKRLFQQWLCSPLCQRSAIYDRLDAVQDLMDAPALMDDCVTVLKKLPDLERLLSRIHAIGSSGKSKNHPDSRAILYEEVTYSKRKIEDFLATVEGFKLAMTLTEACEGAAKNFKSKLLKQSVCVQGADSENADARFPDIDGDLKFFENSFDHKKAKRDGVIVPSKGVDKDYDQAVSDIKDVEGRLQAYLDKQKEILGCRTLVYWGTAKKRFQIEVPESALKKIPHHYELMSSKKGAKRFHTTDIEDMLAELTDAEDRKDACLKDIMRRIFHNFDQKHKKWAAVVECLSVLDVLISLATYSRGGDLCRPEIVLLEDGEQPFIEIRDGRHPCVSRTFEGGDFIPNDTVIGMGDETDEDGDGSYAEGQVVLVTGPNMGGKSTLMRQVGLITIMAQLGCYVPAQKCRLTPIDRIFTRLGASDRIMAGESTFFVELSETSSILQHATKHSLVLMDELGRGTATYDGTAIACAVVKELSQTIGCRSLFSTHYHSLVGEFGHDRNVRLGHMACMVENENEDSSQETITFLYKFVKGACPKSYGFNAARLADMPEKVIQSAVQKSKEFEMSVYSCKLFRSLWKCTTAQEIQEVC</sequence>
<evidence type="ECO:0000256" key="6">
    <source>
        <dbReference type="PIRNR" id="PIRNR037677"/>
    </source>
</evidence>
<keyword evidence="6 7" id="KW-0234">DNA repair</keyword>
<dbReference type="FunFam" id="3.40.50.300:FF:000645">
    <property type="entry name" value="DNA mismatch repair protein"/>
    <property type="match status" value="1"/>
</dbReference>
<evidence type="ECO:0000313" key="10">
    <source>
        <dbReference type="EMBL" id="RUS83473.1"/>
    </source>
</evidence>
<evidence type="ECO:0000256" key="1">
    <source>
        <dbReference type="ARBA" id="ARBA00006271"/>
    </source>
</evidence>
<feature type="compositionally biased region" description="Acidic residues" evidence="8">
    <location>
        <begin position="178"/>
        <end position="189"/>
    </location>
</feature>
<keyword evidence="5 6" id="KW-0238">DNA-binding</keyword>
<dbReference type="SUPFAM" id="SSF48334">
    <property type="entry name" value="DNA repair protein MutS, domain III"/>
    <property type="match status" value="1"/>
</dbReference>
<dbReference type="Gene3D" id="3.40.1170.10">
    <property type="entry name" value="DNA repair protein MutS, domain I"/>
    <property type="match status" value="1"/>
</dbReference>
<dbReference type="OrthoDB" id="10252754at2759"/>
<dbReference type="Pfam" id="PF01624">
    <property type="entry name" value="MutS_I"/>
    <property type="match status" value="1"/>
</dbReference>
<dbReference type="EMBL" id="RQTK01000242">
    <property type="protein sequence ID" value="RUS83473.1"/>
    <property type="molecule type" value="Genomic_DNA"/>
</dbReference>
<dbReference type="Gene3D" id="2.30.30.140">
    <property type="match status" value="1"/>
</dbReference>
<comment type="similarity">
    <text evidence="1 6 7">Belongs to the DNA mismatch repair MutS family.</text>
</comment>
<dbReference type="InterPro" id="IPR000432">
    <property type="entry name" value="DNA_mismatch_repair_MutS_C"/>
</dbReference>
<evidence type="ECO:0000259" key="9">
    <source>
        <dbReference type="PROSITE" id="PS50812"/>
    </source>
</evidence>
<organism evidence="10 11">
    <name type="scientific">Elysia chlorotica</name>
    <name type="common">Eastern emerald elysia</name>
    <name type="synonym">Sea slug</name>
    <dbReference type="NCBI Taxonomy" id="188477"/>
    <lineage>
        <taxon>Eukaryota</taxon>
        <taxon>Metazoa</taxon>
        <taxon>Spiralia</taxon>
        <taxon>Lophotrochozoa</taxon>
        <taxon>Mollusca</taxon>
        <taxon>Gastropoda</taxon>
        <taxon>Heterobranchia</taxon>
        <taxon>Euthyneura</taxon>
        <taxon>Panpulmonata</taxon>
        <taxon>Sacoglossa</taxon>
        <taxon>Placobranchoidea</taxon>
        <taxon>Plakobranchidae</taxon>
        <taxon>Elysia</taxon>
    </lineage>
</organism>
<dbReference type="SUPFAM" id="SSF63748">
    <property type="entry name" value="Tudor/PWWP/MBT"/>
    <property type="match status" value="1"/>
</dbReference>
<keyword evidence="2 6" id="KW-0547">Nucleotide-binding</keyword>
<dbReference type="PROSITE" id="PS50812">
    <property type="entry name" value="PWWP"/>
    <property type="match status" value="1"/>
</dbReference>
<evidence type="ECO:0000256" key="8">
    <source>
        <dbReference type="SAM" id="MobiDB-lite"/>
    </source>
</evidence>
<dbReference type="InterPro" id="IPR007696">
    <property type="entry name" value="DNA_mismatch_repair_MutS_core"/>
</dbReference>
<dbReference type="InterPro" id="IPR000313">
    <property type="entry name" value="PWWP_dom"/>
</dbReference>
<comment type="function">
    <text evidence="6 7">Component of the post-replicative DNA mismatch repair system (MMR).</text>
</comment>
<evidence type="ECO:0000256" key="4">
    <source>
        <dbReference type="ARBA" id="ARBA00022840"/>
    </source>
</evidence>
<dbReference type="InterPro" id="IPR007695">
    <property type="entry name" value="DNA_mismatch_repair_MutS-lik_N"/>
</dbReference>
<feature type="region of interest" description="Disordered" evidence="8">
    <location>
        <begin position="173"/>
        <end position="339"/>
    </location>
</feature>
<dbReference type="InterPro" id="IPR016151">
    <property type="entry name" value="DNA_mismatch_repair_MutS_N"/>
</dbReference>
<dbReference type="GO" id="GO:0005524">
    <property type="term" value="F:ATP binding"/>
    <property type="evidence" value="ECO:0007669"/>
    <property type="project" value="UniProtKB-UniRule"/>
</dbReference>
<comment type="caution">
    <text evidence="10">The sequence shown here is derived from an EMBL/GenBank/DDBJ whole genome shotgun (WGS) entry which is preliminary data.</text>
</comment>
<dbReference type="Gene3D" id="1.10.1420.10">
    <property type="match status" value="2"/>
</dbReference>
<keyword evidence="11" id="KW-1185">Reference proteome</keyword>
<dbReference type="CDD" id="cd03286">
    <property type="entry name" value="ABC_MSH6_euk"/>
    <property type="match status" value="1"/>
</dbReference>
<dbReference type="InterPro" id="IPR027417">
    <property type="entry name" value="P-loop_NTPase"/>
</dbReference>
<dbReference type="GO" id="GO:0032301">
    <property type="term" value="C:MutSalpha complex"/>
    <property type="evidence" value="ECO:0007669"/>
    <property type="project" value="TreeGrafter"/>
</dbReference>
<dbReference type="Pfam" id="PF05192">
    <property type="entry name" value="MutS_III"/>
    <property type="match status" value="1"/>
</dbReference>
<dbReference type="InterPro" id="IPR007860">
    <property type="entry name" value="DNA_mmatch_repair_MutS_con_dom"/>
</dbReference>
<dbReference type="GO" id="GO:0030983">
    <property type="term" value="F:mismatched DNA binding"/>
    <property type="evidence" value="ECO:0007669"/>
    <property type="project" value="UniProtKB-UniRule"/>
</dbReference>
<feature type="compositionally biased region" description="Basic and acidic residues" evidence="8">
    <location>
        <begin position="21"/>
        <end position="33"/>
    </location>
</feature>
<dbReference type="SMART" id="SM00533">
    <property type="entry name" value="MUTSd"/>
    <property type="match status" value="1"/>
</dbReference>
<evidence type="ECO:0000256" key="3">
    <source>
        <dbReference type="ARBA" id="ARBA00022763"/>
    </source>
</evidence>
<dbReference type="Proteomes" id="UP000271974">
    <property type="component" value="Unassembled WGS sequence"/>
</dbReference>
<dbReference type="Pfam" id="PF00855">
    <property type="entry name" value="PWWP"/>
    <property type="match status" value="1"/>
</dbReference>
<dbReference type="InterPro" id="IPR007861">
    <property type="entry name" value="DNA_mismatch_repair_MutS_clamp"/>
</dbReference>
<gene>
    <name evidence="10" type="ORF">EGW08_008789</name>
</gene>
<accession>A0A3S1C5F7</accession>
<dbReference type="Gene3D" id="3.30.420.110">
    <property type="entry name" value="MutS, connector domain"/>
    <property type="match status" value="1"/>
</dbReference>
<dbReference type="FunFam" id="1.10.1420.10:FF:000005">
    <property type="entry name" value="DNA mismatch repair protein"/>
    <property type="match status" value="1"/>
</dbReference>
<dbReference type="NCBIfam" id="NF003810">
    <property type="entry name" value="PRK05399.1"/>
    <property type="match status" value="1"/>
</dbReference>
<dbReference type="InterPro" id="IPR045076">
    <property type="entry name" value="MutS"/>
</dbReference>
<dbReference type="InterPro" id="IPR036187">
    <property type="entry name" value="DNA_mismatch_repair_MutS_sf"/>
</dbReference>
<dbReference type="SMART" id="SM00534">
    <property type="entry name" value="MUTSac"/>
    <property type="match status" value="1"/>
</dbReference>
<evidence type="ECO:0000256" key="7">
    <source>
        <dbReference type="RuleBase" id="RU003756"/>
    </source>
</evidence>
<dbReference type="SUPFAM" id="SSF55271">
    <property type="entry name" value="DNA repair protein MutS, domain I"/>
    <property type="match status" value="1"/>
</dbReference>
<feature type="domain" description="PWWP" evidence="9">
    <location>
        <begin position="70"/>
        <end position="130"/>
    </location>
</feature>
<dbReference type="Pfam" id="PF05188">
    <property type="entry name" value="MutS_II"/>
    <property type="match status" value="1"/>
</dbReference>
<dbReference type="STRING" id="188477.A0A3S1C5F7"/>
<dbReference type="InterPro" id="IPR017261">
    <property type="entry name" value="DNA_mismatch_repair_MutS/MSH"/>
</dbReference>
<dbReference type="SUPFAM" id="SSF53150">
    <property type="entry name" value="DNA repair protein MutS, domain II"/>
    <property type="match status" value="1"/>
</dbReference>
<dbReference type="GO" id="GO:0006298">
    <property type="term" value="P:mismatch repair"/>
    <property type="evidence" value="ECO:0007669"/>
    <property type="project" value="InterPro"/>
</dbReference>
<keyword evidence="3 6" id="KW-0227">DNA damage</keyword>
<dbReference type="PROSITE" id="PS00486">
    <property type="entry name" value="DNA_MISMATCH_REPAIR_2"/>
    <property type="match status" value="1"/>
</dbReference>
<evidence type="ECO:0000256" key="2">
    <source>
        <dbReference type="ARBA" id="ARBA00022741"/>
    </source>
</evidence>
<feature type="compositionally biased region" description="Acidic residues" evidence="8">
    <location>
        <begin position="269"/>
        <end position="295"/>
    </location>
</feature>
<feature type="compositionally biased region" description="Basic and acidic residues" evidence="8">
    <location>
        <begin position="203"/>
        <end position="220"/>
    </location>
</feature>
<evidence type="ECO:0000256" key="5">
    <source>
        <dbReference type="ARBA" id="ARBA00023125"/>
    </source>
</evidence>
<proteinExistence type="inferred from homology"/>
<feature type="region of interest" description="Disordered" evidence="8">
    <location>
        <begin position="1"/>
        <end position="68"/>
    </location>
</feature>
<dbReference type="SUPFAM" id="SSF52540">
    <property type="entry name" value="P-loop containing nucleoside triphosphate hydrolases"/>
    <property type="match status" value="1"/>
</dbReference>
<dbReference type="GO" id="GO:0140664">
    <property type="term" value="F:ATP-dependent DNA damage sensor activity"/>
    <property type="evidence" value="ECO:0007669"/>
    <property type="project" value="InterPro"/>
</dbReference>
<dbReference type="PANTHER" id="PTHR11361:SF148">
    <property type="entry name" value="DNA MISMATCH REPAIR PROTEIN MSH6"/>
    <property type="match status" value="1"/>
</dbReference>
<feature type="compositionally biased region" description="Basic residues" evidence="8">
    <location>
        <begin position="221"/>
        <end position="235"/>
    </location>
</feature>
<dbReference type="PANTHER" id="PTHR11361">
    <property type="entry name" value="DNA MISMATCH REPAIR PROTEIN MUTS FAMILY MEMBER"/>
    <property type="match status" value="1"/>
</dbReference>
<dbReference type="Pfam" id="PF00488">
    <property type="entry name" value="MutS_V"/>
    <property type="match status" value="1"/>
</dbReference>
<reference evidence="10 11" key="1">
    <citation type="submission" date="2019-01" db="EMBL/GenBank/DDBJ databases">
        <title>A draft genome assembly of the solar-powered sea slug Elysia chlorotica.</title>
        <authorList>
            <person name="Cai H."/>
            <person name="Li Q."/>
            <person name="Fang X."/>
            <person name="Li J."/>
            <person name="Curtis N.E."/>
            <person name="Altenburger A."/>
            <person name="Shibata T."/>
            <person name="Feng M."/>
            <person name="Maeda T."/>
            <person name="Schwartz J.A."/>
            <person name="Shigenobu S."/>
            <person name="Lundholm N."/>
            <person name="Nishiyama T."/>
            <person name="Yang H."/>
            <person name="Hasebe M."/>
            <person name="Li S."/>
            <person name="Pierce S.K."/>
            <person name="Wang J."/>
        </authorList>
    </citation>
    <scope>NUCLEOTIDE SEQUENCE [LARGE SCALE GENOMIC DNA]</scope>
    <source>
        <strain evidence="10">EC2010</strain>
        <tissue evidence="10">Whole organism of an adult</tissue>
    </source>
</reference>
<protein>
    <recommendedName>
        <fullName evidence="6">DNA mismatch repair protein</fullName>
    </recommendedName>
</protein>
<dbReference type="InterPro" id="IPR036678">
    <property type="entry name" value="MutS_con_dom_sf"/>
</dbReference>
<dbReference type="Gene3D" id="3.40.50.300">
    <property type="entry name" value="P-loop containing nucleotide triphosphate hydrolases"/>
    <property type="match status" value="1"/>
</dbReference>
<dbReference type="Pfam" id="PF05190">
    <property type="entry name" value="MutS_IV"/>
    <property type="match status" value="1"/>
</dbReference>
<keyword evidence="4 6" id="KW-0067">ATP-binding</keyword>
<dbReference type="FunFam" id="3.30.420.110:FF:000004">
    <property type="entry name" value="DNA mismatch repair protein"/>
    <property type="match status" value="1"/>
</dbReference>
<dbReference type="SMART" id="SM00293">
    <property type="entry name" value="PWWP"/>
    <property type="match status" value="1"/>
</dbReference>
<name>A0A3S1C5F7_ELYCH</name>